<comment type="caution">
    <text evidence="1">The sequence shown here is derived from an EMBL/GenBank/DDBJ whole genome shotgun (WGS) entry which is preliminary data.</text>
</comment>
<dbReference type="Proteomes" id="UP000799755">
    <property type="component" value="Unassembled WGS sequence"/>
</dbReference>
<proteinExistence type="predicted"/>
<reference evidence="1" key="1">
    <citation type="journal article" date="2020" name="Stud. Mycol.">
        <title>101 Dothideomycetes genomes: a test case for predicting lifestyles and emergence of pathogens.</title>
        <authorList>
            <person name="Haridas S."/>
            <person name="Albert R."/>
            <person name="Binder M."/>
            <person name="Bloem J."/>
            <person name="Labutti K."/>
            <person name="Salamov A."/>
            <person name="Andreopoulos B."/>
            <person name="Baker S."/>
            <person name="Barry K."/>
            <person name="Bills G."/>
            <person name="Bluhm B."/>
            <person name="Cannon C."/>
            <person name="Castanera R."/>
            <person name="Culley D."/>
            <person name="Daum C."/>
            <person name="Ezra D."/>
            <person name="Gonzalez J."/>
            <person name="Henrissat B."/>
            <person name="Kuo A."/>
            <person name="Liang C."/>
            <person name="Lipzen A."/>
            <person name="Lutzoni F."/>
            <person name="Magnuson J."/>
            <person name="Mondo S."/>
            <person name="Nolan M."/>
            <person name="Ohm R."/>
            <person name="Pangilinan J."/>
            <person name="Park H.-J."/>
            <person name="Ramirez L."/>
            <person name="Alfaro M."/>
            <person name="Sun H."/>
            <person name="Tritt A."/>
            <person name="Yoshinaga Y."/>
            <person name="Zwiers L.-H."/>
            <person name="Turgeon B."/>
            <person name="Goodwin S."/>
            <person name="Spatafora J."/>
            <person name="Crous P."/>
            <person name="Grigoriev I."/>
        </authorList>
    </citation>
    <scope>NUCLEOTIDE SEQUENCE</scope>
    <source>
        <strain evidence="1">ATCC 200398</strain>
    </source>
</reference>
<gene>
    <name evidence="1" type="ORF">BDR25DRAFT_353025</name>
</gene>
<name>A0ACB6R0N8_9PLEO</name>
<evidence type="ECO:0000313" key="1">
    <source>
        <dbReference type="EMBL" id="KAF2472706.1"/>
    </source>
</evidence>
<evidence type="ECO:0000313" key="2">
    <source>
        <dbReference type="Proteomes" id="UP000799755"/>
    </source>
</evidence>
<dbReference type="EMBL" id="MU003501">
    <property type="protein sequence ID" value="KAF2472706.1"/>
    <property type="molecule type" value="Genomic_DNA"/>
</dbReference>
<sequence>MYGLESLLTGVWENDENFEVPERQLINPSALLRDQRNGSQLNLLAPCTSSTQQLLTSGFIQLESHGVGAYNTLFLFLCRMSFIKLSLHFVTPASSPSLSVSQASPFLSLLFKATFTPIISYALFAIGDSSRRYVHSGKLLPRFSWVESHSYHSHLLLHTSLYLQEYQSLSSLPSSATDTTHPHRIAKRDAGLAGGGVGGFLSFLILIWIIWCCIRRRRTVYVADTTQQTAVATSSNNEAAQATATANNITVNPVFMVASPQPAQQPLSPQPTGYGPAQPLSPQTTGGYPVQGEIPMTTLPVQQPIQAYTGAVATAGGVPAQAPVSVGSPAPQGYQQFQQHSVQSAPIQTAPIQTAPIQAAPIQTAPIQQGQDGPPPHDRVMWMKDDIGFVELLRSIVIRLNIPLINNRFLSKLRPLLYTLCNVWAIVYAPFHLSNFPIISPSHKAYWPLVQMERTMAMAKGIYTVLPSAVPLFLHVFSSESPRTPICL</sequence>
<protein>
    <submittedName>
        <fullName evidence="1">Uncharacterized protein</fullName>
    </submittedName>
</protein>
<keyword evidence="2" id="KW-1185">Reference proteome</keyword>
<accession>A0ACB6R0N8</accession>
<organism evidence="1 2">
    <name type="scientific">Lindgomyces ingoldianus</name>
    <dbReference type="NCBI Taxonomy" id="673940"/>
    <lineage>
        <taxon>Eukaryota</taxon>
        <taxon>Fungi</taxon>
        <taxon>Dikarya</taxon>
        <taxon>Ascomycota</taxon>
        <taxon>Pezizomycotina</taxon>
        <taxon>Dothideomycetes</taxon>
        <taxon>Pleosporomycetidae</taxon>
        <taxon>Pleosporales</taxon>
        <taxon>Lindgomycetaceae</taxon>
        <taxon>Lindgomyces</taxon>
    </lineage>
</organism>